<evidence type="ECO:0000313" key="2">
    <source>
        <dbReference type="EMBL" id="KAG8623312.1"/>
    </source>
</evidence>
<dbReference type="PANTHER" id="PTHR39609:SF1">
    <property type="entry name" value="RFEG"/>
    <property type="match status" value="1"/>
</dbReference>
<feature type="compositionally biased region" description="Basic and acidic residues" evidence="1">
    <location>
        <begin position="155"/>
        <end position="165"/>
    </location>
</feature>
<feature type="region of interest" description="Disordered" evidence="1">
    <location>
        <begin position="66"/>
        <end position="175"/>
    </location>
</feature>
<dbReference type="Proteomes" id="UP000809789">
    <property type="component" value="Unassembled WGS sequence"/>
</dbReference>
<dbReference type="OrthoDB" id="4146887at2759"/>
<accession>A0A8K0PC93</accession>
<sequence length="428" mass="48419">MGHILRDWFLPEDGIRREVISADIQSFLGNDATVRPGVDESTGRKVKGYWIRAYRNLTSNMISDLKHKSAKWDQESKKSGKRGSATLEVGPQNNPDHDAVNYEDSRTYQEQGGGRHDTGKSSPRIDVPYSQTPSSRHGHSDAMDYEPSRPVAVRPDPHSRQDPHSRPAPHSRNHLANTGAIIGSYGEPVAYPPSRSALPPGYVVQGNEYAPEPGYHSSRLVAPDRSSPQHIPGYGGHPPSHSRDVDMVDSRYPPARDPREEIRYATREDPRYSHSREDVRYAPREEPRYAEDPRHRSPRDDPRYAPAQPQYAREDPRYAPARDHHRDDPRYQSSVSRDDPRLAPAAYKEAPHPASYAQPPVGYDPYGRPVAYAAPMPQVEQPIYQSQPPPSRMETTRMETQYSNSSRKRGAPPDEPSRHSHHSHGRMR</sequence>
<feature type="compositionally biased region" description="Basic residues" evidence="1">
    <location>
        <begin position="419"/>
        <end position="428"/>
    </location>
</feature>
<proteinExistence type="predicted"/>
<feature type="compositionally biased region" description="Basic and acidic residues" evidence="1">
    <location>
        <begin position="66"/>
        <end position="78"/>
    </location>
</feature>
<feature type="region of interest" description="Disordered" evidence="1">
    <location>
        <begin position="209"/>
        <end position="428"/>
    </location>
</feature>
<evidence type="ECO:0000313" key="3">
    <source>
        <dbReference type="Proteomes" id="UP000809789"/>
    </source>
</evidence>
<feature type="compositionally biased region" description="Basic and acidic residues" evidence="1">
    <location>
        <begin position="241"/>
        <end position="303"/>
    </location>
</feature>
<dbReference type="EMBL" id="JAESVG020000010">
    <property type="protein sequence ID" value="KAG8623312.1"/>
    <property type="molecule type" value="Genomic_DNA"/>
</dbReference>
<keyword evidence="3" id="KW-1185">Reference proteome</keyword>
<gene>
    <name evidence="2" type="ORF">KVT40_008288</name>
</gene>
<dbReference type="AlphaFoldDB" id="A0A8K0PC93"/>
<protein>
    <submittedName>
        <fullName evidence="2">Uncharacterized protein</fullName>
    </submittedName>
</protein>
<comment type="caution">
    <text evidence="2">The sequence shown here is derived from an EMBL/GenBank/DDBJ whole genome shotgun (WGS) entry which is preliminary data.</text>
</comment>
<reference evidence="2" key="1">
    <citation type="submission" date="2021-07" db="EMBL/GenBank/DDBJ databases">
        <title>Elsinoe batatas strain:CRI-CJ2 Genome sequencing and assembly.</title>
        <authorList>
            <person name="Huang L."/>
        </authorList>
    </citation>
    <scope>NUCLEOTIDE SEQUENCE</scope>
    <source>
        <strain evidence="2">CRI-CJ2</strain>
    </source>
</reference>
<name>A0A8K0PC93_9PEZI</name>
<feature type="compositionally biased region" description="Basic and acidic residues" evidence="1">
    <location>
        <begin position="312"/>
        <end position="341"/>
    </location>
</feature>
<evidence type="ECO:0000256" key="1">
    <source>
        <dbReference type="SAM" id="MobiDB-lite"/>
    </source>
</evidence>
<dbReference type="PANTHER" id="PTHR39609">
    <property type="entry name" value="RFEG-RELATED"/>
    <property type="match status" value="1"/>
</dbReference>
<feature type="compositionally biased region" description="Basic and acidic residues" evidence="1">
    <location>
        <begin position="95"/>
        <end position="119"/>
    </location>
</feature>
<organism evidence="2 3">
    <name type="scientific">Elsinoe batatas</name>
    <dbReference type="NCBI Taxonomy" id="2601811"/>
    <lineage>
        <taxon>Eukaryota</taxon>
        <taxon>Fungi</taxon>
        <taxon>Dikarya</taxon>
        <taxon>Ascomycota</taxon>
        <taxon>Pezizomycotina</taxon>
        <taxon>Dothideomycetes</taxon>
        <taxon>Dothideomycetidae</taxon>
        <taxon>Myriangiales</taxon>
        <taxon>Elsinoaceae</taxon>
        <taxon>Elsinoe</taxon>
    </lineage>
</organism>